<dbReference type="AlphaFoldDB" id="V8CPJ1"/>
<proteinExistence type="predicted"/>
<dbReference type="HOGENOM" id="CLU_2918874_0_0_10"/>
<reference evidence="1 2" key="1">
    <citation type="submission" date="2013-10" db="EMBL/GenBank/DDBJ databases">
        <title>The Genome Sequence of Prevotella nigrescens CC14M.</title>
        <authorList>
            <consortium name="The Broad Institute Genomics Platform"/>
            <person name="Earl A."/>
            <person name="Allen-Vercoe E."/>
            <person name="Daigneault M."/>
            <person name="Young S.K."/>
            <person name="Zeng Q."/>
            <person name="Gargeya S."/>
            <person name="Fitzgerald M."/>
            <person name="Abouelleil A."/>
            <person name="Alvarado L."/>
            <person name="Chapman S.B."/>
            <person name="Gainer-Dewar J."/>
            <person name="Goldberg J."/>
            <person name="Griggs A."/>
            <person name="Gujja S."/>
            <person name="Hansen M."/>
            <person name="Howarth C."/>
            <person name="Imamovic A."/>
            <person name="Ireland A."/>
            <person name="Larimer J."/>
            <person name="McCowan C."/>
            <person name="Murphy C."/>
            <person name="Pearson M."/>
            <person name="Poon T.W."/>
            <person name="Priest M."/>
            <person name="Roberts A."/>
            <person name="Saif S."/>
            <person name="Shea T."/>
            <person name="Sykes S."/>
            <person name="Wortman J."/>
            <person name="Nusbaum C."/>
            <person name="Birren B."/>
        </authorList>
    </citation>
    <scope>NUCLEOTIDE SEQUENCE [LARGE SCALE GENOMIC DNA]</scope>
    <source>
        <strain evidence="1 2">CC14M</strain>
    </source>
</reference>
<sequence>MRLSVWPFPNFVPFILSILNFQSSNFPHPSYIFSAACNVLWHTSQDEYEVLDISHARFRYQ</sequence>
<evidence type="ECO:0000313" key="1">
    <source>
        <dbReference type="EMBL" id="ETD28992.1"/>
    </source>
</evidence>
<name>V8CPJ1_9BACT</name>
<protein>
    <submittedName>
        <fullName evidence="1">Uncharacterized protein</fullName>
    </submittedName>
</protein>
<dbReference type="EMBL" id="AZJH01000012">
    <property type="protein sequence ID" value="ETD28992.1"/>
    <property type="molecule type" value="Genomic_DNA"/>
</dbReference>
<accession>V8CPJ1</accession>
<comment type="caution">
    <text evidence="1">The sequence shown here is derived from an EMBL/GenBank/DDBJ whole genome shotgun (WGS) entry which is preliminary data.</text>
</comment>
<evidence type="ECO:0000313" key="2">
    <source>
        <dbReference type="Proteomes" id="UP000018727"/>
    </source>
</evidence>
<organism evidence="1 2">
    <name type="scientific">Prevotella nigrescens CC14M</name>
    <dbReference type="NCBI Taxonomy" id="1073366"/>
    <lineage>
        <taxon>Bacteria</taxon>
        <taxon>Pseudomonadati</taxon>
        <taxon>Bacteroidota</taxon>
        <taxon>Bacteroidia</taxon>
        <taxon>Bacteroidales</taxon>
        <taxon>Prevotellaceae</taxon>
        <taxon>Prevotella</taxon>
    </lineage>
</organism>
<gene>
    <name evidence="1" type="ORF">HMPREF1173_01036</name>
</gene>
<dbReference type="Proteomes" id="UP000018727">
    <property type="component" value="Unassembled WGS sequence"/>
</dbReference>
<keyword evidence="2" id="KW-1185">Reference proteome</keyword>